<sequence>MTPSGDLSLLRDPVAQELLASKVPARLAYTWTDGSPRVVPIWFHWDGTAVVMGTPGRAPKLKALRRRPQAALTIDTEGFPAHVLSLRGEVEVQAVDGPPAEYVAAACRYLGEEQGRAWAAQLEGKPMARLRFVPRWATVLDFETRFPSALSA</sequence>
<keyword evidence="1" id="KW-0560">Oxidoreductase</keyword>
<proteinExistence type="predicted"/>
<dbReference type="OrthoDB" id="156845at2"/>
<dbReference type="Pfam" id="PF01243">
    <property type="entry name" value="PNPOx_N"/>
    <property type="match status" value="1"/>
</dbReference>
<evidence type="ECO:0000313" key="4">
    <source>
        <dbReference type="Proteomes" id="UP000199092"/>
    </source>
</evidence>
<organism evidence="3 4">
    <name type="scientific">Friedmanniella luteola</name>
    <dbReference type="NCBI Taxonomy" id="546871"/>
    <lineage>
        <taxon>Bacteria</taxon>
        <taxon>Bacillati</taxon>
        <taxon>Actinomycetota</taxon>
        <taxon>Actinomycetes</taxon>
        <taxon>Propionibacteriales</taxon>
        <taxon>Nocardioidaceae</taxon>
        <taxon>Friedmanniella</taxon>
    </lineage>
</organism>
<evidence type="ECO:0000259" key="2">
    <source>
        <dbReference type="Pfam" id="PF01243"/>
    </source>
</evidence>
<dbReference type="EMBL" id="LT629749">
    <property type="protein sequence ID" value="SDT16692.1"/>
    <property type="molecule type" value="Genomic_DNA"/>
</dbReference>
<dbReference type="GO" id="GO:0005829">
    <property type="term" value="C:cytosol"/>
    <property type="evidence" value="ECO:0007669"/>
    <property type="project" value="TreeGrafter"/>
</dbReference>
<dbReference type="PANTHER" id="PTHR35176:SF6">
    <property type="entry name" value="HEME OXYGENASE HI_0854-RELATED"/>
    <property type="match status" value="1"/>
</dbReference>
<dbReference type="STRING" id="546871.SAMN04488543_3193"/>
<name>A0A1H1Y5M5_9ACTN</name>
<dbReference type="InterPro" id="IPR011576">
    <property type="entry name" value="Pyridox_Oxase_N"/>
</dbReference>
<feature type="domain" description="Pyridoxamine 5'-phosphate oxidase N-terminal" evidence="2">
    <location>
        <begin position="15"/>
        <end position="120"/>
    </location>
</feature>
<dbReference type="SUPFAM" id="SSF50475">
    <property type="entry name" value="FMN-binding split barrel"/>
    <property type="match status" value="1"/>
</dbReference>
<dbReference type="InterPro" id="IPR052019">
    <property type="entry name" value="F420H2_bilvrd_red/Heme_oxyg"/>
</dbReference>
<dbReference type="PANTHER" id="PTHR35176">
    <property type="entry name" value="HEME OXYGENASE HI_0854-RELATED"/>
    <property type="match status" value="1"/>
</dbReference>
<dbReference type="InterPro" id="IPR012349">
    <property type="entry name" value="Split_barrel_FMN-bd"/>
</dbReference>
<dbReference type="RefSeq" id="WP_091414022.1">
    <property type="nucleotide sequence ID" value="NZ_LT629749.1"/>
</dbReference>
<dbReference type="AlphaFoldDB" id="A0A1H1Y5M5"/>
<keyword evidence="4" id="KW-1185">Reference proteome</keyword>
<evidence type="ECO:0000256" key="1">
    <source>
        <dbReference type="ARBA" id="ARBA00023002"/>
    </source>
</evidence>
<dbReference type="Gene3D" id="2.30.110.10">
    <property type="entry name" value="Electron Transport, Fmn-binding Protein, Chain A"/>
    <property type="match status" value="1"/>
</dbReference>
<gene>
    <name evidence="3" type="ORF">SAMN04488543_3193</name>
</gene>
<dbReference type="GO" id="GO:0016627">
    <property type="term" value="F:oxidoreductase activity, acting on the CH-CH group of donors"/>
    <property type="evidence" value="ECO:0007669"/>
    <property type="project" value="TreeGrafter"/>
</dbReference>
<accession>A0A1H1Y5M5</accession>
<reference evidence="3 4" key="1">
    <citation type="submission" date="2016-10" db="EMBL/GenBank/DDBJ databases">
        <authorList>
            <person name="de Groot N.N."/>
        </authorList>
    </citation>
    <scope>NUCLEOTIDE SEQUENCE [LARGE SCALE GENOMIC DNA]</scope>
    <source>
        <strain evidence="3 4">DSM 21741</strain>
    </source>
</reference>
<protein>
    <submittedName>
        <fullName evidence="3">Pyridoxamine 5'-phosphate oxidase</fullName>
    </submittedName>
</protein>
<dbReference type="GO" id="GO:0070967">
    <property type="term" value="F:coenzyme F420 binding"/>
    <property type="evidence" value="ECO:0007669"/>
    <property type="project" value="TreeGrafter"/>
</dbReference>
<dbReference type="Proteomes" id="UP000199092">
    <property type="component" value="Chromosome I"/>
</dbReference>
<evidence type="ECO:0000313" key="3">
    <source>
        <dbReference type="EMBL" id="SDT16692.1"/>
    </source>
</evidence>